<organism evidence="2 3">
    <name type="scientific">Brassica napus</name>
    <name type="common">Rape</name>
    <dbReference type="NCBI Taxonomy" id="3708"/>
    <lineage>
        <taxon>Eukaryota</taxon>
        <taxon>Viridiplantae</taxon>
        <taxon>Streptophyta</taxon>
        <taxon>Embryophyta</taxon>
        <taxon>Tracheophyta</taxon>
        <taxon>Spermatophyta</taxon>
        <taxon>Magnoliopsida</taxon>
        <taxon>eudicotyledons</taxon>
        <taxon>Gunneridae</taxon>
        <taxon>Pentapetalae</taxon>
        <taxon>rosids</taxon>
        <taxon>malvids</taxon>
        <taxon>Brassicales</taxon>
        <taxon>Brassicaceae</taxon>
        <taxon>Brassiceae</taxon>
        <taxon>Brassica</taxon>
    </lineage>
</organism>
<dbReference type="Proteomes" id="UP000028999">
    <property type="component" value="Unassembled WGS sequence"/>
</dbReference>
<evidence type="ECO:0000313" key="3">
    <source>
        <dbReference type="Proteomes" id="UP000028999"/>
    </source>
</evidence>
<evidence type="ECO:0000256" key="1">
    <source>
        <dbReference type="SAM" id="MobiDB-lite"/>
    </source>
</evidence>
<proteinExistence type="predicted"/>
<feature type="compositionally biased region" description="Acidic residues" evidence="1">
    <location>
        <begin position="85"/>
        <end position="101"/>
    </location>
</feature>
<feature type="region of interest" description="Disordered" evidence="1">
    <location>
        <begin position="81"/>
        <end position="121"/>
    </location>
</feature>
<accession>A0A078G0F2</accession>
<protein>
    <submittedName>
        <fullName evidence="2">BnaAnng02410D protein</fullName>
    </submittedName>
</protein>
<dbReference type="EMBL" id="LK032089">
    <property type="protein sequence ID" value="CDY18776.1"/>
    <property type="molecule type" value="Genomic_DNA"/>
</dbReference>
<sequence length="130" mass="14756">MLVLLSFETKSMFPLVRCFGAEFLFRSTDFEHGERVSLRRVRWCAKECLILFVYGHNSPTFQIQIHYQSGDQQKVYLQISSWDPGSDESDDYSSDTSDGEPGDASSAMFQRSRASPMTSSKPILFQHVAG</sequence>
<feature type="compositionally biased region" description="Polar residues" evidence="1">
    <location>
        <begin position="107"/>
        <end position="121"/>
    </location>
</feature>
<dbReference type="Gramene" id="CDY18776">
    <property type="protein sequence ID" value="CDY18776"/>
    <property type="gene ID" value="GSBRNA2T00005932001"/>
</dbReference>
<dbReference type="PaxDb" id="3708-A0A078G0F2"/>
<gene>
    <name evidence="2" type="primary">BnaAnng02410D</name>
    <name evidence="2" type="ORF">GSBRNA2T00005932001</name>
</gene>
<evidence type="ECO:0000313" key="2">
    <source>
        <dbReference type="EMBL" id="CDY18776.1"/>
    </source>
</evidence>
<reference evidence="2 3" key="1">
    <citation type="journal article" date="2014" name="Science">
        <title>Plant genetics. Early allopolyploid evolution in the post-Neolithic Brassica napus oilseed genome.</title>
        <authorList>
            <person name="Chalhoub B."/>
            <person name="Denoeud F."/>
            <person name="Liu S."/>
            <person name="Parkin I.A."/>
            <person name="Tang H."/>
            <person name="Wang X."/>
            <person name="Chiquet J."/>
            <person name="Belcram H."/>
            <person name="Tong C."/>
            <person name="Samans B."/>
            <person name="Correa M."/>
            <person name="Da Silva C."/>
            <person name="Just J."/>
            <person name="Falentin C."/>
            <person name="Koh C.S."/>
            <person name="Le Clainche I."/>
            <person name="Bernard M."/>
            <person name="Bento P."/>
            <person name="Noel B."/>
            <person name="Labadie K."/>
            <person name="Alberti A."/>
            <person name="Charles M."/>
            <person name="Arnaud D."/>
            <person name="Guo H."/>
            <person name="Daviaud C."/>
            <person name="Alamery S."/>
            <person name="Jabbari K."/>
            <person name="Zhao M."/>
            <person name="Edger P.P."/>
            <person name="Chelaifa H."/>
            <person name="Tack D."/>
            <person name="Lassalle G."/>
            <person name="Mestiri I."/>
            <person name="Schnel N."/>
            <person name="Le Paslier M.C."/>
            <person name="Fan G."/>
            <person name="Renault V."/>
            <person name="Bayer P.E."/>
            <person name="Golicz A.A."/>
            <person name="Manoli S."/>
            <person name="Lee T.H."/>
            <person name="Thi V.H."/>
            <person name="Chalabi S."/>
            <person name="Hu Q."/>
            <person name="Fan C."/>
            <person name="Tollenaere R."/>
            <person name="Lu Y."/>
            <person name="Battail C."/>
            <person name="Shen J."/>
            <person name="Sidebottom C.H."/>
            <person name="Wang X."/>
            <person name="Canaguier A."/>
            <person name="Chauveau A."/>
            <person name="Berard A."/>
            <person name="Deniot G."/>
            <person name="Guan M."/>
            <person name="Liu Z."/>
            <person name="Sun F."/>
            <person name="Lim Y.P."/>
            <person name="Lyons E."/>
            <person name="Town C.D."/>
            <person name="Bancroft I."/>
            <person name="Wang X."/>
            <person name="Meng J."/>
            <person name="Ma J."/>
            <person name="Pires J.C."/>
            <person name="King G.J."/>
            <person name="Brunel D."/>
            <person name="Delourme R."/>
            <person name="Renard M."/>
            <person name="Aury J.M."/>
            <person name="Adams K.L."/>
            <person name="Batley J."/>
            <person name="Snowdon R.J."/>
            <person name="Tost J."/>
            <person name="Edwards D."/>
            <person name="Zhou Y."/>
            <person name="Hua W."/>
            <person name="Sharpe A.G."/>
            <person name="Paterson A.H."/>
            <person name="Guan C."/>
            <person name="Wincker P."/>
        </authorList>
    </citation>
    <scope>NUCLEOTIDE SEQUENCE [LARGE SCALE GENOMIC DNA]</scope>
    <source>
        <strain evidence="3">cv. Darmor-bzh</strain>
    </source>
</reference>
<dbReference type="AlphaFoldDB" id="A0A078G0F2"/>
<keyword evidence="3" id="KW-1185">Reference proteome</keyword>
<name>A0A078G0F2_BRANA</name>